<reference evidence="3" key="1">
    <citation type="journal article" date="2017" name="Nat. Commun.">
        <title>The asparagus genome sheds light on the origin and evolution of a young Y chromosome.</title>
        <authorList>
            <person name="Harkess A."/>
            <person name="Zhou J."/>
            <person name="Xu C."/>
            <person name="Bowers J.E."/>
            <person name="Van der Hulst R."/>
            <person name="Ayyampalayam S."/>
            <person name="Mercati F."/>
            <person name="Riccardi P."/>
            <person name="McKain M.R."/>
            <person name="Kakrana A."/>
            <person name="Tang H."/>
            <person name="Ray J."/>
            <person name="Groenendijk J."/>
            <person name="Arikit S."/>
            <person name="Mathioni S.M."/>
            <person name="Nakano M."/>
            <person name="Shan H."/>
            <person name="Telgmann-Rauber A."/>
            <person name="Kanno A."/>
            <person name="Yue Z."/>
            <person name="Chen H."/>
            <person name="Li W."/>
            <person name="Chen Y."/>
            <person name="Xu X."/>
            <person name="Zhang Y."/>
            <person name="Luo S."/>
            <person name="Chen H."/>
            <person name="Gao J."/>
            <person name="Mao Z."/>
            <person name="Pires J.C."/>
            <person name="Luo M."/>
            <person name="Kudrna D."/>
            <person name="Wing R.A."/>
            <person name="Meyers B.C."/>
            <person name="Yi K."/>
            <person name="Kong H."/>
            <person name="Lavrijsen P."/>
            <person name="Sunseri F."/>
            <person name="Falavigna A."/>
            <person name="Ye Y."/>
            <person name="Leebens-Mack J.H."/>
            <person name="Chen G."/>
        </authorList>
    </citation>
    <scope>NUCLEOTIDE SEQUENCE [LARGE SCALE GENOMIC DNA]</scope>
    <source>
        <strain evidence="3">cv. DH0086</strain>
    </source>
</reference>
<protein>
    <recommendedName>
        <fullName evidence="4">3-beta hydroxysteroid dehydrogenase/isomerase domain-containing protein</fullName>
    </recommendedName>
</protein>
<sequence length="185" mass="20958">MAKDIGFKGDYKKVTHLWELEGASERLQLVKADLMEMGSFDDAVMDCEGVFHTASPVCEAEIVYPAVNGTLNVLRSCEKNPALRRVVLTPSSCAIRTRDDIDPIVPFDESSCASVEICERLGIWYALGKILAEKAAWEFPFVKELKTFVIVKSLIYFYDSFMYLARTFFRQSPSLTPQTRDHVQD</sequence>
<evidence type="ECO:0000313" key="2">
    <source>
        <dbReference type="EMBL" id="ONK81405.1"/>
    </source>
</evidence>
<gene>
    <name evidence="2" type="ORF">A4U43_C01F28740</name>
</gene>
<dbReference type="PANTHER" id="PTHR10366">
    <property type="entry name" value="NAD DEPENDENT EPIMERASE/DEHYDRATASE"/>
    <property type="match status" value="1"/>
</dbReference>
<keyword evidence="1" id="KW-0560">Oxidoreductase</keyword>
<keyword evidence="3" id="KW-1185">Reference proteome</keyword>
<evidence type="ECO:0000313" key="3">
    <source>
        <dbReference type="Proteomes" id="UP000243459"/>
    </source>
</evidence>
<evidence type="ECO:0008006" key="4">
    <source>
        <dbReference type="Google" id="ProtNLM"/>
    </source>
</evidence>
<dbReference type="SUPFAM" id="SSF51735">
    <property type="entry name" value="NAD(P)-binding Rossmann-fold domains"/>
    <property type="match status" value="1"/>
</dbReference>
<evidence type="ECO:0000256" key="1">
    <source>
        <dbReference type="ARBA" id="ARBA00023002"/>
    </source>
</evidence>
<dbReference type="OMA" id="THLWELE"/>
<dbReference type="InterPro" id="IPR036291">
    <property type="entry name" value="NAD(P)-bd_dom_sf"/>
</dbReference>
<dbReference type="Proteomes" id="UP000243459">
    <property type="component" value="Chromosome 1"/>
</dbReference>
<dbReference type="Gramene" id="ONK81405">
    <property type="protein sequence ID" value="ONK81405"/>
    <property type="gene ID" value="A4U43_C01F28740"/>
</dbReference>
<dbReference type="Gene3D" id="3.40.50.720">
    <property type="entry name" value="NAD(P)-binding Rossmann-like Domain"/>
    <property type="match status" value="1"/>
</dbReference>
<dbReference type="GO" id="GO:0016616">
    <property type="term" value="F:oxidoreductase activity, acting on the CH-OH group of donors, NAD or NADP as acceptor"/>
    <property type="evidence" value="ECO:0007669"/>
    <property type="project" value="TreeGrafter"/>
</dbReference>
<accession>A0A5P1FSW6</accession>
<proteinExistence type="predicted"/>
<name>A0A5P1FSW6_ASPOF</name>
<dbReference type="InterPro" id="IPR050425">
    <property type="entry name" value="NAD(P)_dehydrat-like"/>
</dbReference>
<dbReference type="EMBL" id="CM007381">
    <property type="protein sequence ID" value="ONK81405.1"/>
    <property type="molecule type" value="Genomic_DNA"/>
</dbReference>
<dbReference type="AlphaFoldDB" id="A0A5P1FSW6"/>
<dbReference type="PANTHER" id="PTHR10366:SF821">
    <property type="entry name" value="TETRAKETIDE ALPHA-PYRONE REDUCTASE 1"/>
    <property type="match status" value="1"/>
</dbReference>
<organism evidence="2 3">
    <name type="scientific">Asparagus officinalis</name>
    <name type="common">Garden asparagus</name>
    <dbReference type="NCBI Taxonomy" id="4686"/>
    <lineage>
        <taxon>Eukaryota</taxon>
        <taxon>Viridiplantae</taxon>
        <taxon>Streptophyta</taxon>
        <taxon>Embryophyta</taxon>
        <taxon>Tracheophyta</taxon>
        <taxon>Spermatophyta</taxon>
        <taxon>Magnoliopsida</taxon>
        <taxon>Liliopsida</taxon>
        <taxon>Asparagales</taxon>
        <taxon>Asparagaceae</taxon>
        <taxon>Asparagoideae</taxon>
        <taxon>Asparagus</taxon>
    </lineage>
</organism>